<organism evidence="1 2">
    <name type="scientific">Caerostris extrusa</name>
    <name type="common">Bark spider</name>
    <name type="synonym">Caerostris bankana</name>
    <dbReference type="NCBI Taxonomy" id="172846"/>
    <lineage>
        <taxon>Eukaryota</taxon>
        <taxon>Metazoa</taxon>
        <taxon>Ecdysozoa</taxon>
        <taxon>Arthropoda</taxon>
        <taxon>Chelicerata</taxon>
        <taxon>Arachnida</taxon>
        <taxon>Araneae</taxon>
        <taxon>Araneomorphae</taxon>
        <taxon>Entelegynae</taxon>
        <taxon>Araneoidea</taxon>
        <taxon>Araneidae</taxon>
        <taxon>Caerostris</taxon>
    </lineage>
</organism>
<sequence length="66" mass="7514">MALQVINNIPAQNFVIYTDGRKRANLSVMGRFRRGHNRFPISEQDESTVGWRFAFVAADGMLMVLV</sequence>
<accession>A0AAV4MIZ7</accession>
<name>A0AAV4MIZ7_CAEEX</name>
<evidence type="ECO:0000313" key="1">
    <source>
        <dbReference type="EMBL" id="GIX72519.1"/>
    </source>
</evidence>
<comment type="caution">
    <text evidence="1">The sequence shown here is derived from an EMBL/GenBank/DDBJ whole genome shotgun (WGS) entry which is preliminary data.</text>
</comment>
<dbReference type="EMBL" id="BPLR01019855">
    <property type="protein sequence ID" value="GIX72519.1"/>
    <property type="molecule type" value="Genomic_DNA"/>
</dbReference>
<keyword evidence="2" id="KW-1185">Reference proteome</keyword>
<protein>
    <submittedName>
        <fullName evidence="1">Uncharacterized protein</fullName>
    </submittedName>
</protein>
<proteinExistence type="predicted"/>
<dbReference type="Proteomes" id="UP001054945">
    <property type="component" value="Unassembled WGS sequence"/>
</dbReference>
<reference evidence="1 2" key="1">
    <citation type="submission" date="2021-06" db="EMBL/GenBank/DDBJ databases">
        <title>Caerostris extrusa draft genome.</title>
        <authorList>
            <person name="Kono N."/>
            <person name="Arakawa K."/>
        </authorList>
    </citation>
    <scope>NUCLEOTIDE SEQUENCE [LARGE SCALE GENOMIC DNA]</scope>
</reference>
<dbReference type="AlphaFoldDB" id="A0AAV4MIZ7"/>
<evidence type="ECO:0000313" key="2">
    <source>
        <dbReference type="Proteomes" id="UP001054945"/>
    </source>
</evidence>
<gene>
    <name evidence="1" type="ORF">CEXT_442361</name>
</gene>